<dbReference type="InterPro" id="IPR024364">
    <property type="entry name" value="Baseplate_phage_T4-like"/>
</dbReference>
<dbReference type="Pfam" id="PF12322">
    <property type="entry name" value="T4_baseplate"/>
    <property type="match status" value="1"/>
</dbReference>
<organism evidence="1 2">
    <name type="scientific">Klebsiella phage vB_Kpn_F48</name>
    <dbReference type="NCBI Taxonomy" id="2070028"/>
    <lineage>
        <taxon>Viruses</taxon>
        <taxon>Duplodnaviria</taxon>
        <taxon>Heunggongvirae</taxon>
        <taxon>Uroviricota</taxon>
        <taxon>Caudoviricetes</taxon>
        <taxon>Marfavirus</taxon>
        <taxon>Marfavirus F48</taxon>
    </lineage>
</organism>
<reference evidence="2" key="1">
    <citation type="submission" date="2018-01" db="EMBL/GenBank/DDBJ databases">
        <title>Direct submission.</title>
        <authorList>
            <person name="Ciacci N."/>
        </authorList>
    </citation>
    <scope>NUCLEOTIDE SEQUENCE [LARGE SCALE GENOMIC DNA]</scope>
</reference>
<keyword evidence="2" id="KW-1185">Reference proteome</keyword>
<name>A0A2I6UFU4_9CAUD</name>
<proteinExistence type="predicted"/>
<protein>
    <submittedName>
        <fullName evidence="1">Baseplate hub assembly chaperone</fullName>
    </submittedName>
</protein>
<evidence type="ECO:0000313" key="1">
    <source>
        <dbReference type="EMBL" id="AUO78845.1"/>
    </source>
</evidence>
<gene>
    <name evidence="1" type="ORF">vBKpnF48_220</name>
</gene>
<dbReference type="Proteomes" id="UP000240294">
    <property type="component" value="Genome"/>
</dbReference>
<dbReference type="EMBL" id="MG746602">
    <property type="protein sequence ID" value="AUO78845.1"/>
    <property type="molecule type" value="Genomic_DNA"/>
</dbReference>
<evidence type="ECO:0000313" key="2">
    <source>
        <dbReference type="Proteomes" id="UP000240294"/>
    </source>
</evidence>
<accession>A0A2I6UFU4</accession>
<sequence>MTTYNFDLTINGKNISCRAFTLEEYLNLIKAKADKVLDKTIKQLIKDCTNAKDLTKHESELLLVNLWAHSLGEVNHTATWVCDCGNEIDVPINTNRIQIVGSSDLLYSLDGLRIQFKYPELFDDNDIALMIAKSIDYIIVNGEQIFVDDLSDQEIDDLYSAITTEDVLKIKDMLLKPQIQLAVPISCKCGKNHVHQITGLKEFFKVIQ</sequence>